<evidence type="ECO:0000313" key="3">
    <source>
        <dbReference type="Proteomes" id="UP001437256"/>
    </source>
</evidence>
<feature type="transmembrane region" description="Helical" evidence="1">
    <location>
        <begin position="200"/>
        <end position="221"/>
    </location>
</feature>
<sequence>MIPYSRPDEWALHIVSLVTSEGMARPTFPIDYRYPVEPKHSLENGQDLNLSYRPPALVEAAQTRYVGAFKNGSVASSILTVVSTELVLHFSESNTSAPALAILSHLSFTFNLSATFSGLLLSNKIGSLTEGLARRGAPEPQSGYVATSSGGGSLLRWYGLKKRWRLLMVHWAMCFLFGVGCLFAQIMLHASTGETTPVTIATACVLGFAALPLAFAFRLIIN</sequence>
<proteinExistence type="predicted"/>
<feature type="transmembrane region" description="Helical" evidence="1">
    <location>
        <begin position="166"/>
        <end position="188"/>
    </location>
</feature>
<dbReference type="Proteomes" id="UP001437256">
    <property type="component" value="Unassembled WGS sequence"/>
</dbReference>
<keyword evidence="1" id="KW-1133">Transmembrane helix</keyword>
<comment type="caution">
    <text evidence="2">The sequence shown here is derived from an EMBL/GenBank/DDBJ whole genome shotgun (WGS) entry which is preliminary data.</text>
</comment>
<keyword evidence="3" id="KW-1185">Reference proteome</keyword>
<protein>
    <submittedName>
        <fullName evidence="2">Uncharacterized protein</fullName>
    </submittedName>
</protein>
<organism evidence="2 3">
    <name type="scientific">Marasmius tenuissimus</name>
    <dbReference type="NCBI Taxonomy" id="585030"/>
    <lineage>
        <taxon>Eukaryota</taxon>
        <taxon>Fungi</taxon>
        <taxon>Dikarya</taxon>
        <taxon>Basidiomycota</taxon>
        <taxon>Agaricomycotina</taxon>
        <taxon>Agaricomycetes</taxon>
        <taxon>Agaricomycetidae</taxon>
        <taxon>Agaricales</taxon>
        <taxon>Marasmiineae</taxon>
        <taxon>Marasmiaceae</taxon>
        <taxon>Marasmius</taxon>
    </lineage>
</organism>
<evidence type="ECO:0000256" key="1">
    <source>
        <dbReference type="SAM" id="Phobius"/>
    </source>
</evidence>
<keyword evidence="1" id="KW-0812">Transmembrane</keyword>
<dbReference type="EMBL" id="JBBXMP010000056">
    <property type="protein sequence ID" value="KAL0064817.1"/>
    <property type="molecule type" value="Genomic_DNA"/>
</dbReference>
<evidence type="ECO:0000313" key="2">
    <source>
        <dbReference type="EMBL" id="KAL0064817.1"/>
    </source>
</evidence>
<accession>A0ABR2ZT18</accession>
<reference evidence="2 3" key="1">
    <citation type="submission" date="2024-05" db="EMBL/GenBank/DDBJ databases">
        <title>A draft genome resource for the thread blight pathogen Marasmius tenuissimus strain MS-2.</title>
        <authorList>
            <person name="Yulfo-Soto G.E."/>
            <person name="Baruah I.K."/>
            <person name="Amoako-Attah I."/>
            <person name="Bukari Y."/>
            <person name="Meinhardt L.W."/>
            <person name="Bailey B.A."/>
            <person name="Cohen S.P."/>
        </authorList>
    </citation>
    <scope>NUCLEOTIDE SEQUENCE [LARGE SCALE GENOMIC DNA]</scope>
    <source>
        <strain evidence="2 3">MS-2</strain>
    </source>
</reference>
<keyword evidence="1" id="KW-0472">Membrane</keyword>
<gene>
    <name evidence="2" type="ORF">AAF712_008214</name>
</gene>
<name>A0ABR2ZT18_9AGAR</name>